<dbReference type="EMBL" id="KZ679020">
    <property type="protein sequence ID" value="PSS06805.1"/>
    <property type="molecule type" value="Genomic_DNA"/>
</dbReference>
<keyword evidence="1" id="KW-0812">Transmembrane</keyword>
<keyword evidence="3" id="KW-1185">Reference proteome</keyword>
<accession>A0A2T3APF1</accession>
<sequence>MQPTTALRMFQPTRRMMRPIPRSTAVRFPPAHEEEELDTGDWNLATAVEDSWGNALQKLIDIAAHTVSQRLRTLKRIPPELVPLGVVVGIALCFGCYSLGKKLVVDKQIRLSRSNRE</sequence>
<reference evidence="2 3" key="1">
    <citation type="journal article" date="2018" name="New Phytol.">
        <title>Comparative genomics and transcriptomics depict ericoid mycorrhizal fungi as versatile saprotrophs and plant mutualists.</title>
        <authorList>
            <person name="Martino E."/>
            <person name="Morin E."/>
            <person name="Grelet G.A."/>
            <person name="Kuo A."/>
            <person name="Kohler A."/>
            <person name="Daghino S."/>
            <person name="Barry K.W."/>
            <person name="Cichocki N."/>
            <person name="Clum A."/>
            <person name="Dockter R.B."/>
            <person name="Hainaut M."/>
            <person name="Kuo R.C."/>
            <person name="LaButti K."/>
            <person name="Lindahl B.D."/>
            <person name="Lindquist E.A."/>
            <person name="Lipzen A."/>
            <person name="Khouja H.R."/>
            <person name="Magnuson J."/>
            <person name="Murat C."/>
            <person name="Ohm R.A."/>
            <person name="Singer S.W."/>
            <person name="Spatafora J.W."/>
            <person name="Wang M."/>
            <person name="Veneault-Fourrey C."/>
            <person name="Henrissat B."/>
            <person name="Grigoriev I.V."/>
            <person name="Martin F.M."/>
            <person name="Perotto S."/>
        </authorList>
    </citation>
    <scope>NUCLEOTIDE SEQUENCE [LARGE SCALE GENOMIC DNA]</scope>
    <source>
        <strain evidence="2 3">ATCC 22711</strain>
    </source>
</reference>
<organism evidence="2 3">
    <name type="scientific">Amorphotheca resinae ATCC 22711</name>
    <dbReference type="NCBI Taxonomy" id="857342"/>
    <lineage>
        <taxon>Eukaryota</taxon>
        <taxon>Fungi</taxon>
        <taxon>Dikarya</taxon>
        <taxon>Ascomycota</taxon>
        <taxon>Pezizomycotina</taxon>
        <taxon>Leotiomycetes</taxon>
        <taxon>Helotiales</taxon>
        <taxon>Amorphothecaceae</taxon>
        <taxon>Amorphotheca</taxon>
    </lineage>
</organism>
<dbReference type="InParanoid" id="A0A2T3APF1"/>
<keyword evidence="1" id="KW-1133">Transmembrane helix</keyword>
<dbReference type="OrthoDB" id="202195at2759"/>
<protein>
    <submittedName>
        <fullName evidence="2">Uncharacterized protein</fullName>
    </submittedName>
</protein>
<dbReference type="Pfam" id="PF06522">
    <property type="entry name" value="B12D"/>
    <property type="match status" value="1"/>
</dbReference>
<evidence type="ECO:0000256" key="1">
    <source>
        <dbReference type="SAM" id="Phobius"/>
    </source>
</evidence>
<gene>
    <name evidence="2" type="ORF">M430DRAFT_46142</name>
</gene>
<name>A0A2T3APF1_AMORE</name>
<proteinExistence type="predicted"/>
<keyword evidence="1" id="KW-0472">Membrane</keyword>
<dbReference type="InterPro" id="IPR010530">
    <property type="entry name" value="B12D"/>
</dbReference>
<evidence type="ECO:0000313" key="3">
    <source>
        <dbReference type="Proteomes" id="UP000241818"/>
    </source>
</evidence>
<feature type="transmembrane region" description="Helical" evidence="1">
    <location>
        <begin position="81"/>
        <end position="100"/>
    </location>
</feature>
<dbReference type="RefSeq" id="XP_024716535.1">
    <property type="nucleotide sequence ID" value="XM_024867823.1"/>
</dbReference>
<dbReference type="GeneID" id="36575904"/>
<dbReference type="Proteomes" id="UP000241818">
    <property type="component" value="Unassembled WGS sequence"/>
</dbReference>
<dbReference type="AlphaFoldDB" id="A0A2T3APF1"/>
<evidence type="ECO:0000313" key="2">
    <source>
        <dbReference type="EMBL" id="PSS06805.1"/>
    </source>
</evidence>